<accession>A0ABX3D251</accession>
<sequence length="141" mass="15972">MRKFYLFLFIIMTVTLMAACSDEAEQSDNEAPATAINVTNSSDRQITSIELKLYQNDMVQASPTLMNADESLIVMGEEVEFEILTQDMDFDEPVVIEAVAMIDGVEVSAGKTVPMELVQGERYEFELARDPEMQFREIQEE</sequence>
<evidence type="ECO:0000256" key="1">
    <source>
        <dbReference type="SAM" id="SignalP"/>
    </source>
</evidence>
<gene>
    <name evidence="2" type="ORF">BB776_05285</name>
</gene>
<evidence type="ECO:0008006" key="4">
    <source>
        <dbReference type="Google" id="ProtNLM"/>
    </source>
</evidence>
<dbReference type="RefSeq" id="WP_071151825.1">
    <property type="nucleotide sequence ID" value="NZ_QQRT01000025.1"/>
</dbReference>
<keyword evidence="1" id="KW-0732">Signal</keyword>
<dbReference type="EMBL" id="MBQG01000023">
    <property type="protein sequence ID" value="OHX56144.1"/>
    <property type="molecule type" value="Genomic_DNA"/>
</dbReference>
<dbReference type="Proteomes" id="UP000242153">
    <property type="component" value="Unassembled WGS sequence"/>
</dbReference>
<reference evidence="2" key="1">
    <citation type="submission" date="2016-07" db="EMBL/GenBank/DDBJ databases">
        <title>Draft genome Planococcus salivarum.</title>
        <authorList>
            <person name="See-Too W.S."/>
        </authorList>
    </citation>
    <scope>NUCLEOTIDE SEQUENCE [LARGE SCALE GENOMIC DNA]</scope>
    <source>
        <strain evidence="2">DSM 23820</strain>
    </source>
</reference>
<proteinExistence type="predicted"/>
<evidence type="ECO:0000313" key="2">
    <source>
        <dbReference type="EMBL" id="OHX56144.1"/>
    </source>
</evidence>
<keyword evidence="3" id="KW-1185">Reference proteome</keyword>
<feature type="chain" id="PRO_5045146777" description="Copper-binding protein" evidence="1">
    <location>
        <begin position="19"/>
        <end position="141"/>
    </location>
</feature>
<name>A0ABX3D251_9BACL</name>
<feature type="signal peptide" evidence="1">
    <location>
        <begin position="1"/>
        <end position="18"/>
    </location>
</feature>
<evidence type="ECO:0000313" key="3">
    <source>
        <dbReference type="Proteomes" id="UP000242153"/>
    </source>
</evidence>
<comment type="caution">
    <text evidence="2">The sequence shown here is derived from an EMBL/GenBank/DDBJ whole genome shotgun (WGS) entry which is preliminary data.</text>
</comment>
<dbReference type="PROSITE" id="PS51257">
    <property type="entry name" value="PROKAR_LIPOPROTEIN"/>
    <property type="match status" value="1"/>
</dbReference>
<protein>
    <recommendedName>
        <fullName evidence="4">Copper-binding protein</fullName>
    </recommendedName>
</protein>
<organism evidence="2 3">
    <name type="scientific">Planococcus salinarum</name>
    <dbReference type="NCBI Taxonomy" id="622695"/>
    <lineage>
        <taxon>Bacteria</taxon>
        <taxon>Bacillati</taxon>
        <taxon>Bacillota</taxon>
        <taxon>Bacilli</taxon>
        <taxon>Bacillales</taxon>
        <taxon>Caryophanaceae</taxon>
        <taxon>Planococcus</taxon>
    </lineage>
</organism>